<dbReference type="InterPro" id="IPR052509">
    <property type="entry name" value="Metal_resp_DNA-bind_regulator"/>
</dbReference>
<keyword evidence="3" id="KW-1185">Reference proteome</keyword>
<name>A0ABP9PZ59_9PSEU</name>
<dbReference type="SUPFAM" id="SSF46785">
    <property type="entry name" value="Winged helix' DNA-binding domain"/>
    <property type="match status" value="1"/>
</dbReference>
<dbReference type="InterPro" id="IPR005149">
    <property type="entry name" value="Tscrpt_reg_PadR_N"/>
</dbReference>
<sequence length="115" mass="12651">MRAEALKGHLDALLLAALEPGPAHGFAVMAELRRRTEGAIDLEGGTLYPALRRLEEAGLIVGTWTNGSGRRRREYQLTEKGRRDLAAQRGRWREFVTTLTVAMDPAAGKPSWTPA</sequence>
<protein>
    <submittedName>
        <fullName evidence="2">Helix-turn-helix transcriptional regulator</fullName>
    </submittedName>
</protein>
<comment type="caution">
    <text evidence="2">The sequence shown here is derived from an EMBL/GenBank/DDBJ whole genome shotgun (WGS) entry which is preliminary data.</text>
</comment>
<reference evidence="3" key="1">
    <citation type="journal article" date="2019" name="Int. J. Syst. Evol. Microbiol.">
        <title>The Global Catalogue of Microorganisms (GCM) 10K type strain sequencing project: providing services to taxonomists for standard genome sequencing and annotation.</title>
        <authorList>
            <consortium name="The Broad Institute Genomics Platform"/>
            <consortium name="The Broad Institute Genome Sequencing Center for Infectious Disease"/>
            <person name="Wu L."/>
            <person name="Ma J."/>
        </authorList>
    </citation>
    <scope>NUCLEOTIDE SEQUENCE [LARGE SCALE GENOMIC DNA]</scope>
    <source>
        <strain evidence="3">JCM 18303</strain>
    </source>
</reference>
<feature type="domain" description="Transcription regulator PadR N-terminal" evidence="1">
    <location>
        <begin position="14"/>
        <end position="86"/>
    </location>
</feature>
<dbReference type="Gene3D" id="1.10.10.10">
    <property type="entry name" value="Winged helix-like DNA-binding domain superfamily/Winged helix DNA-binding domain"/>
    <property type="match status" value="1"/>
</dbReference>
<dbReference type="EMBL" id="BAABJP010000008">
    <property type="protein sequence ID" value="GAA5154552.1"/>
    <property type="molecule type" value="Genomic_DNA"/>
</dbReference>
<proteinExistence type="predicted"/>
<dbReference type="Proteomes" id="UP001428817">
    <property type="component" value="Unassembled WGS sequence"/>
</dbReference>
<dbReference type="PANTHER" id="PTHR33169:SF14">
    <property type="entry name" value="TRANSCRIPTIONAL REGULATOR RV3488"/>
    <property type="match status" value="1"/>
</dbReference>
<evidence type="ECO:0000259" key="1">
    <source>
        <dbReference type="Pfam" id="PF03551"/>
    </source>
</evidence>
<dbReference type="InterPro" id="IPR036388">
    <property type="entry name" value="WH-like_DNA-bd_sf"/>
</dbReference>
<evidence type="ECO:0000313" key="3">
    <source>
        <dbReference type="Proteomes" id="UP001428817"/>
    </source>
</evidence>
<dbReference type="RefSeq" id="WP_185061553.1">
    <property type="nucleotide sequence ID" value="NZ_BAABJP010000008.1"/>
</dbReference>
<dbReference type="InterPro" id="IPR036390">
    <property type="entry name" value="WH_DNA-bd_sf"/>
</dbReference>
<accession>A0ABP9PZ59</accession>
<evidence type="ECO:0000313" key="2">
    <source>
        <dbReference type="EMBL" id="GAA5154552.1"/>
    </source>
</evidence>
<organism evidence="2 3">
    <name type="scientific">Pseudonocardia eucalypti</name>
    <dbReference type="NCBI Taxonomy" id="648755"/>
    <lineage>
        <taxon>Bacteria</taxon>
        <taxon>Bacillati</taxon>
        <taxon>Actinomycetota</taxon>
        <taxon>Actinomycetes</taxon>
        <taxon>Pseudonocardiales</taxon>
        <taxon>Pseudonocardiaceae</taxon>
        <taxon>Pseudonocardia</taxon>
    </lineage>
</organism>
<dbReference type="PANTHER" id="PTHR33169">
    <property type="entry name" value="PADR-FAMILY TRANSCRIPTIONAL REGULATOR"/>
    <property type="match status" value="1"/>
</dbReference>
<gene>
    <name evidence="2" type="ORF">GCM10023321_26590</name>
</gene>
<dbReference type="Pfam" id="PF03551">
    <property type="entry name" value="PadR"/>
    <property type="match status" value="1"/>
</dbReference>